<dbReference type="Proteomes" id="UP000274511">
    <property type="component" value="Unassembled WGS sequence"/>
</dbReference>
<accession>A0A3N0UHV5</accession>
<dbReference type="AlphaFoldDB" id="A0A3N0UHV5"/>
<dbReference type="EMBL" id="LUSW01000022">
    <property type="protein sequence ID" value="RAT33461.1"/>
    <property type="molecule type" value="Genomic_DNA"/>
</dbReference>
<evidence type="ECO:0000313" key="4">
    <source>
        <dbReference type="Proteomes" id="UP000274511"/>
    </source>
</evidence>
<name>A0A3N0UHV5_9GAMM</name>
<protein>
    <submittedName>
        <fullName evidence="2">Putative selenium delivery protein YdfZ</fullName>
    </submittedName>
    <submittedName>
        <fullName evidence="1">Selenium-binding protein</fullName>
    </submittedName>
</protein>
<evidence type="ECO:0000313" key="2">
    <source>
        <dbReference type="EMBL" id="ROH80136.1"/>
    </source>
</evidence>
<reference evidence="1 3" key="1">
    <citation type="submission" date="2016-02" db="EMBL/GenBank/DDBJ databases">
        <title>Species-wide whole genome sequencing reveals diversity, host range in Lonsdalea quercina.</title>
        <authorList>
            <person name="Li Y."/>
        </authorList>
    </citation>
    <scope>NUCLEOTIDE SEQUENCE [LARGE SCALE GENOMIC DNA]</scope>
    <source>
        <strain evidence="1 3">CFCC 12721</strain>
    </source>
</reference>
<dbReference type="Pfam" id="PF14001">
    <property type="entry name" value="YdfZ"/>
    <property type="match status" value="1"/>
</dbReference>
<keyword evidence="3" id="KW-1185">Reference proteome</keyword>
<dbReference type="InterPro" id="IPR017704">
    <property type="entry name" value="Se-bd_putative_YdfZ"/>
</dbReference>
<dbReference type="NCBIfam" id="TIGR03318">
    <property type="entry name" value="YdfZ_fam"/>
    <property type="match status" value="1"/>
</dbReference>
<sequence>MYTAYDRYRNPLSTGCRVMQDGSHTVGITAAIHAENLKREDVRKAKCVELQGMSGFFVPEELMRLGRA</sequence>
<comment type="caution">
    <text evidence="2">The sequence shown here is derived from an EMBL/GenBank/DDBJ whole genome shotgun (WGS) entry which is preliminary data.</text>
</comment>
<dbReference type="EMBL" id="RJUJ01000008">
    <property type="protein sequence ID" value="ROH80136.1"/>
    <property type="molecule type" value="Genomic_DNA"/>
</dbReference>
<proteinExistence type="predicted"/>
<evidence type="ECO:0000313" key="3">
    <source>
        <dbReference type="Proteomes" id="UP000250186"/>
    </source>
</evidence>
<evidence type="ECO:0000313" key="1">
    <source>
        <dbReference type="EMBL" id="RAT33461.1"/>
    </source>
</evidence>
<reference evidence="2 4" key="2">
    <citation type="submission" date="2018-10" db="EMBL/GenBank/DDBJ databases">
        <title>New species genome.</title>
        <authorList>
            <person name="Li Y."/>
        </authorList>
    </citation>
    <scope>NUCLEOTIDE SEQUENCE [LARGE SCALE GENOMIC DNA]</scope>
    <source>
        <strain evidence="2 4">L6_4B</strain>
    </source>
</reference>
<dbReference type="OrthoDB" id="6505358at2"/>
<gene>
    <name evidence="2" type="primary">ydfZ</name>
    <name evidence="1" type="ORF">AU492_10575</name>
    <name evidence="2" type="ORF">EC392_09470</name>
</gene>
<dbReference type="RefSeq" id="WP_085687353.1">
    <property type="nucleotide sequence ID" value="NZ_LUSY01000011.1"/>
</dbReference>
<dbReference type="Proteomes" id="UP000250186">
    <property type="component" value="Unassembled WGS sequence"/>
</dbReference>
<organism evidence="2 4">
    <name type="scientific">Lonsdalea populi</name>
    <dbReference type="NCBI Taxonomy" id="1172565"/>
    <lineage>
        <taxon>Bacteria</taxon>
        <taxon>Pseudomonadati</taxon>
        <taxon>Pseudomonadota</taxon>
        <taxon>Gammaproteobacteria</taxon>
        <taxon>Enterobacterales</taxon>
        <taxon>Pectobacteriaceae</taxon>
        <taxon>Lonsdalea</taxon>
    </lineage>
</organism>